<dbReference type="PANTHER" id="PTHR12752">
    <property type="entry name" value="PHOSPHOINOSITOL 3-PHOSPHATE-BINDING PROTEIN"/>
    <property type="match status" value="1"/>
</dbReference>
<dbReference type="PROSITE" id="PS50003">
    <property type="entry name" value="PH_DOMAIN"/>
    <property type="match status" value="1"/>
</dbReference>
<gene>
    <name evidence="7" type="ORF">J3Q64DRAFT_1632272</name>
</gene>
<dbReference type="CDD" id="cd00014">
    <property type="entry name" value="CH_SF"/>
    <property type="match status" value="1"/>
</dbReference>
<dbReference type="EMBL" id="JBCLYO010000001">
    <property type="protein sequence ID" value="KAL0097525.1"/>
    <property type="molecule type" value="Genomic_DNA"/>
</dbReference>
<keyword evidence="1 2" id="KW-0728">SH3 domain</keyword>
<dbReference type="PRINTS" id="PR00452">
    <property type="entry name" value="SH3DOMAIN"/>
</dbReference>
<dbReference type="InterPro" id="IPR001660">
    <property type="entry name" value="SAM"/>
</dbReference>
<evidence type="ECO:0008006" key="9">
    <source>
        <dbReference type="Google" id="ProtNLM"/>
    </source>
</evidence>
<accession>A0ABR3BJ14</accession>
<evidence type="ECO:0000256" key="2">
    <source>
        <dbReference type="PROSITE-ProRule" id="PRU00192"/>
    </source>
</evidence>
<feature type="domain" description="SH3" evidence="4">
    <location>
        <begin position="2"/>
        <end position="65"/>
    </location>
</feature>
<name>A0ABR3BJ14_PHYBL</name>
<dbReference type="Gene3D" id="1.10.150.50">
    <property type="entry name" value="Transcription Factor, Ets-1"/>
    <property type="match status" value="1"/>
</dbReference>
<dbReference type="InterPro" id="IPR001452">
    <property type="entry name" value="SH3_domain"/>
</dbReference>
<dbReference type="Gene3D" id="1.10.418.10">
    <property type="entry name" value="Calponin-like domain"/>
    <property type="match status" value="1"/>
</dbReference>
<dbReference type="Proteomes" id="UP001448207">
    <property type="component" value="Unassembled WGS sequence"/>
</dbReference>
<dbReference type="Pfam" id="PF14604">
    <property type="entry name" value="SH3_9"/>
    <property type="match status" value="1"/>
</dbReference>
<dbReference type="Gene3D" id="2.30.30.40">
    <property type="entry name" value="SH3 Domains"/>
    <property type="match status" value="1"/>
</dbReference>
<evidence type="ECO:0000313" key="8">
    <source>
        <dbReference type="Proteomes" id="UP001448207"/>
    </source>
</evidence>
<dbReference type="SMART" id="SM00454">
    <property type="entry name" value="SAM"/>
    <property type="match status" value="1"/>
</dbReference>
<dbReference type="InterPro" id="IPR036872">
    <property type="entry name" value="CH_dom_sf"/>
</dbReference>
<feature type="domain" description="SAM" evidence="6">
    <location>
        <begin position="127"/>
        <end position="190"/>
    </location>
</feature>
<dbReference type="CDD" id="cd00174">
    <property type="entry name" value="SH3"/>
    <property type="match status" value="1"/>
</dbReference>
<feature type="domain" description="PH" evidence="5">
    <location>
        <begin position="280"/>
        <end position="376"/>
    </location>
</feature>
<feature type="region of interest" description="Disordered" evidence="3">
    <location>
        <begin position="189"/>
        <end position="262"/>
    </location>
</feature>
<feature type="compositionally biased region" description="Low complexity" evidence="3">
    <location>
        <begin position="241"/>
        <end position="251"/>
    </location>
</feature>
<dbReference type="SMART" id="SM00233">
    <property type="entry name" value="PH"/>
    <property type="match status" value="1"/>
</dbReference>
<comment type="caution">
    <text evidence="7">The sequence shown here is derived from an EMBL/GenBank/DDBJ whole genome shotgun (WGS) entry which is preliminary data.</text>
</comment>
<dbReference type="Pfam" id="PF00169">
    <property type="entry name" value="PH"/>
    <property type="match status" value="1"/>
</dbReference>
<sequence>MAGSETVYGIHHFDAENDDEISFSVGEPLIVIQRDDGYDDGWWHGRNALGQIGLFPVNYTSPIPLINTPINTPINTHADTTIHTTTTTTPNTTPPVTTHQPSLRNTQKTFSDSMAHPAIANTNPEDWSVDQVGIWLEAMQFGQVVHIFKAQEISGDILLELTIESLKELDINTFGKRFKIHSAINALREERSRQEGGGDTDSGRTSIGYSRPEMMESGVSQSDFEPRRLATSSSFQPPSKNTNSITSITTTDHPSILPVDSRSSMDSINQRTRYSDGSVAPDMEGWLHKQSDKYRTWNKRWFVLKGYNLFYFKSPTDVRMKGIINLRGYKIILDENIHAGKYSFKAQHDTERTFYFHTDTENSMRAWLKTLIKATISRDYKAPVMSSSTIPTVSLDTARRMKPRPPSVLLYAKENPPPIPMQTIPHSPTDSSIPPMTPQYRPGGLRRLTEESQTNVSLMMPKDHEDWNSADYIDWVNQIIYHKLNDLTEFRTGDMLIELLESLSGKEVERLPTGDKIVAAFKFMSREGVDIEGRFTIKDIFGGNEQKIVDMLSAIKTWVDSYQIVSAKKASGGTFGAKNDRDDLRAWDDDINF</sequence>
<organism evidence="7 8">
    <name type="scientific">Phycomyces blakesleeanus</name>
    <dbReference type="NCBI Taxonomy" id="4837"/>
    <lineage>
        <taxon>Eukaryota</taxon>
        <taxon>Fungi</taxon>
        <taxon>Fungi incertae sedis</taxon>
        <taxon>Mucoromycota</taxon>
        <taxon>Mucoromycotina</taxon>
        <taxon>Mucoromycetes</taxon>
        <taxon>Mucorales</taxon>
        <taxon>Phycomycetaceae</taxon>
        <taxon>Phycomyces</taxon>
    </lineage>
</organism>
<dbReference type="PROSITE" id="PS50002">
    <property type="entry name" value="SH3"/>
    <property type="match status" value="1"/>
</dbReference>
<protein>
    <recommendedName>
        <fullName evidence="9">Polar growth protein</fullName>
    </recommendedName>
</protein>
<proteinExistence type="predicted"/>
<evidence type="ECO:0000313" key="7">
    <source>
        <dbReference type="EMBL" id="KAL0097525.1"/>
    </source>
</evidence>
<dbReference type="PANTHER" id="PTHR12752:SF9">
    <property type="entry name" value="KRAMER, ISOFORM I"/>
    <property type="match status" value="1"/>
</dbReference>
<evidence type="ECO:0000259" key="4">
    <source>
        <dbReference type="PROSITE" id="PS50002"/>
    </source>
</evidence>
<dbReference type="InterPro" id="IPR036028">
    <property type="entry name" value="SH3-like_dom_sf"/>
</dbReference>
<dbReference type="InterPro" id="IPR001849">
    <property type="entry name" value="PH_domain"/>
</dbReference>
<dbReference type="SUPFAM" id="SSF47576">
    <property type="entry name" value="Calponin-homology domain, CH-domain"/>
    <property type="match status" value="1"/>
</dbReference>
<dbReference type="CDD" id="cd09535">
    <property type="entry name" value="SAM_BOI-like_fungal"/>
    <property type="match status" value="1"/>
</dbReference>
<evidence type="ECO:0000256" key="3">
    <source>
        <dbReference type="SAM" id="MobiDB-lite"/>
    </source>
</evidence>
<evidence type="ECO:0000256" key="1">
    <source>
        <dbReference type="ARBA" id="ARBA00022443"/>
    </source>
</evidence>
<dbReference type="SUPFAM" id="SSF47769">
    <property type="entry name" value="SAM/Pointed domain"/>
    <property type="match status" value="1"/>
</dbReference>
<reference evidence="7 8" key="1">
    <citation type="submission" date="2024-04" db="EMBL/GenBank/DDBJ databases">
        <title>Symmetric and asymmetric DNA N6-adenine methylation regulates different biological responses in Mucorales.</title>
        <authorList>
            <consortium name="Lawrence Berkeley National Laboratory"/>
            <person name="Lax C."/>
            <person name="Mondo S.J."/>
            <person name="Osorio-Concepcion M."/>
            <person name="Muszewska A."/>
            <person name="Corrochano-Luque M."/>
            <person name="Gutierrez G."/>
            <person name="Riley R."/>
            <person name="Lipzen A."/>
            <person name="Guo J."/>
            <person name="Hundley H."/>
            <person name="Amirebrahimi M."/>
            <person name="Ng V."/>
            <person name="Lorenzo-Gutierrez D."/>
            <person name="Binder U."/>
            <person name="Yang J."/>
            <person name="Song Y."/>
            <person name="Canovas D."/>
            <person name="Navarro E."/>
            <person name="Freitag M."/>
            <person name="Gabaldon T."/>
            <person name="Grigoriev I.V."/>
            <person name="Corrochano L.M."/>
            <person name="Nicolas F.E."/>
            <person name="Garre V."/>
        </authorList>
    </citation>
    <scope>NUCLEOTIDE SEQUENCE [LARGE SCALE GENOMIC DNA]</scope>
    <source>
        <strain evidence="7 8">L51</strain>
    </source>
</reference>
<dbReference type="SUPFAM" id="SSF50044">
    <property type="entry name" value="SH3-domain"/>
    <property type="match status" value="1"/>
</dbReference>
<evidence type="ECO:0000259" key="6">
    <source>
        <dbReference type="PROSITE" id="PS50105"/>
    </source>
</evidence>
<keyword evidence="8" id="KW-1185">Reference proteome</keyword>
<feature type="compositionally biased region" description="Polar residues" evidence="3">
    <location>
        <begin position="230"/>
        <end position="240"/>
    </location>
</feature>
<dbReference type="SMART" id="SM00326">
    <property type="entry name" value="SH3"/>
    <property type="match status" value="1"/>
</dbReference>
<dbReference type="InterPro" id="IPR011993">
    <property type="entry name" value="PH-like_dom_sf"/>
</dbReference>
<evidence type="ECO:0000259" key="5">
    <source>
        <dbReference type="PROSITE" id="PS50003"/>
    </source>
</evidence>
<dbReference type="Gene3D" id="2.30.29.30">
    <property type="entry name" value="Pleckstrin-homology domain (PH domain)/Phosphotyrosine-binding domain (PTB)"/>
    <property type="match status" value="1"/>
</dbReference>
<dbReference type="InterPro" id="IPR013761">
    <property type="entry name" value="SAM/pointed_sf"/>
</dbReference>
<dbReference type="SUPFAM" id="SSF50729">
    <property type="entry name" value="PH domain-like"/>
    <property type="match status" value="1"/>
</dbReference>
<dbReference type="PROSITE" id="PS50105">
    <property type="entry name" value="SAM_DOMAIN"/>
    <property type="match status" value="1"/>
</dbReference>
<dbReference type="Pfam" id="PF07647">
    <property type="entry name" value="SAM_2"/>
    <property type="match status" value="1"/>
</dbReference>